<reference evidence="1" key="1">
    <citation type="submission" date="2022-06" db="EMBL/GenBank/DDBJ databases">
        <authorList>
            <consortium name="SYNGENTA / RWTH Aachen University"/>
        </authorList>
    </citation>
    <scope>NUCLEOTIDE SEQUENCE</scope>
</reference>
<sequence>SHGIITAVTGANGATGKAFGTIESTPRDGSKAKPFQQDTSIIRDKEISRGKTGGCGRTPAGGVNEITAELSKAESAGLPSVGANGKIEMTLHQVNQDGAGPYTCDVDTAGDGKKFQKMKVNKNVPGFAGLSKSTATDFPLVASMPAGAKCEGGADGKTCIVRCRNNAIAGPFGSCVAVTQDN</sequence>
<evidence type="ECO:0000313" key="1">
    <source>
        <dbReference type="EMBL" id="CAH7678484.1"/>
    </source>
</evidence>
<dbReference type="AlphaFoldDB" id="A0AAV0B2H9"/>
<evidence type="ECO:0000313" key="2">
    <source>
        <dbReference type="Proteomes" id="UP001153365"/>
    </source>
</evidence>
<organism evidence="1 2">
    <name type="scientific">Phakopsora pachyrhizi</name>
    <name type="common">Asian soybean rust disease fungus</name>
    <dbReference type="NCBI Taxonomy" id="170000"/>
    <lineage>
        <taxon>Eukaryota</taxon>
        <taxon>Fungi</taxon>
        <taxon>Dikarya</taxon>
        <taxon>Basidiomycota</taxon>
        <taxon>Pucciniomycotina</taxon>
        <taxon>Pucciniomycetes</taxon>
        <taxon>Pucciniales</taxon>
        <taxon>Phakopsoraceae</taxon>
        <taxon>Phakopsora</taxon>
    </lineage>
</organism>
<dbReference type="Pfam" id="PF11327">
    <property type="entry name" value="Egh16-like"/>
    <property type="match status" value="1"/>
</dbReference>
<dbReference type="PANTHER" id="PTHR34618:SF1">
    <property type="entry name" value="SECRETED PROTEIN"/>
    <property type="match status" value="1"/>
</dbReference>
<dbReference type="PANTHER" id="PTHR34618">
    <property type="entry name" value="SURFACE PROTEIN MAS1, PUTATIVE-RELATED"/>
    <property type="match status" value="1"/>
</dbReference>
<accession>A0AAV0B2H9</accession>
<proteinExistence type="predicted"/>
<keyword evidence="2" id="KW-1185">Reference proteome</keyword>
<gene>
    <name evidence="1" type="ORF">PPACK8108_LOCUS13011</name>
</gene>
<dbReference type="Proteomes" id="UP001153365">
    <property type="component" value="Unassembled WGS sequence"/>
</dbReference>
<comment type="caution">
    <text evidence="1">The sequence shown here is derived from an EMBL/GenBank/DDBJ whole genome shotgun (WGS) entry which is preliminary data.</text>
</comment>
<name>A0AAV0B2H9_PHAPC</name>
<dbReference type="InterPro" id="IPR021476">
    <property type="entry name" value="Egh16-like"/>
</dbReference>
<feature type="non-terminal residue" evidence="1">
    <location>
        <position position="1"/>
    </location>
</feature>
<dbReference type="EMBL" id="CALTRL010003192">
    <property type="protein sequence ID" value="CAH7678484.1"/>
    <property type="molecule type" value="Genomic_DNA"/>
</dbReference>
<protein>
    <recommendedName>
        <fullName evidence="3">MAS3 protein</fullName>
    </recommendedName>
</protein>
<evidence type="ECO:0008006" key="3">
    <source>
        <dbReference type="Google" id="ProtNLM"/>
    </source>
</evidence>